<dbReference type="OrthoDB" id="114886at2"/>
<protein>
    <recommendedName>
        <fullName evidence="2">triphosphoribosyl-dephospho-CoA synthase</fullName>
        <ecNumber evidence="2">2.4.2.52</ecNumber>
    </recommendedName>
</protein>
<dbReference type="GO" id="GO:0005524">
    <property type="term" value="F:ATP binding"/>
    <property type="evidence" value="ECO:0007669"/>
    <property type="project" value="UniProtKB-KW"/>
</dbReference>
<evidence type="ECO:0000256" key="4">
    <source>
        <dbReference type="ARBA" id="ARBA00022741"/>
    </source>
</evidence>
<reference evidence="7 8" key="1">
    <citation type="submission" date="2014-04" db="EMBL/GenBank/DDBJ databases">
        <title>Draft Genome Sequence of Synergistes jonesii.</title>
        <authorList>
            <person name="Coil D.A."/>
            <person name="Eisen J.A."/>
            <person name="Holland-Moritz H.E."/>
        </authorList>
    </citation>
    <scope>NUCLEOTIDE SEQUENCE [LARGE SCALE GENOMIC DNA]</scope>
    <source>
        <strain evidence="7 8">78-1</strain>
    </source>
</reference>
<dbReference type="AlphaFoldDB" id="A0A073IV89"/>
<dbReference type="EMBL" id="JMKI01000004">
    <property type="protein sequence ID" value="KEJ93386.1"/>
    <property type="molecule type" value="Genomic_DNA"/>
</dbReference>
<comment type="catalytic activity">
    <reaction evidence="1">
        <text>3'-dephospho-CoA + ATP = 2'-(5''-triphospho-alpha-D-ribosyl)-3'-dephospho-CoA + adenine</text>
        <dbReference type="Rhea" id="RHEA:15117"/>
        <dbReference type="ChEBI" id="CHEBI:16708"/>
        <dbReference type="ChEBI" id="CHEBI:30616"/>
        <dbReference type="ChEBI" id="CHEBI:57328"/>
        <dbReference type="ChEBI" id="CHEBI:61378"/>
        <dbReference type="EC" id="2.4.2.52"/>
    </reaction>
</comment>
<dbReference type="EC" id="2.4.2.52" evidence="2"/>
<dbReference type="InterPro" id="IPR002736">
    <property type="entry name" value="CitG"/>
</dbReference>
<proteinExistence type="predicted"/>
<evidence type="ECO:0000313" key="8">
    <source>
        <dbReference type="Proteomes" id="UP000027665"/>
    </source>
</evidence>
<gene>
    <name evidence="7" type="ORF">EH55_08785</name>
</gene>
<accession>A0A073IV89</accession>
<dbReference type="GO" id="GO:0051191">
    <property type="term" value="P:prosthetic group biosynthetic process"/>
    <property type="evidence" value="ECO:0007669"/>
    <property type="project" value="TreeGrafter"/>
</dbReference>
<dbReference type="Proteomes" id="UP000027665">
    <property type="component" value="Unassembled WGS sequence"/>
</dbReference>
<evidence type="ECO:0000256" key="5">
    <source>
        <dbReference type="ARBA" id="ARBA00022840"/>
    </source>
</evidence>
<evidence type="ECO:0000313" key="7">
    <source>
        <dbReference type="EMBL" id="KEJ93386.1"/>
    </source>
</evidence>
<feature type="transmembrane region" description="Helical" evidence="6">
    <location>
        <begin position="101"/>
        <end position="124"/>
    </location>
</feature>
<keyword evidence="5" id="KW-0067">ATP-binding</keyword>
<evidence type="ECO:0000256" key="3">
    <source>
        <dbReference type="ARBA" id="ARBA00022679"/>
    </source>
</evidence>
<keyword evidence="6" id="KW-0472">Membrane</keyword>
<keyword evidence="8" id="KW-1185">Reference proteome</keyword>
<dbReference type="PANTHER" id="PTHR30201:SF2">
    <property type="entry name" value="2-(5''-TRIPHOSPHORIBOSYL)-3'-DEPHOSPHOCOENZYME-A SYNTHASE"/>
    <property type="match status" value="1"/>
</dbReference>
<organism evidence="7 8">
    <name type="scientific">Synergistes jonesii</name>
    <dbReference type="NCBI Taxonomy" id="2754"/>
    <lineage>
        <taxon>Bacteria</taxon>
        <taxon>Thermotogati</taxon>
        <taxon>Synergistota</taxon>
        <taxon>Synergistia</taxon>
        <taxon>Synergistales</taxon>
        <taxon>Synergistaceae</taxon>
        <taxon>Synergistes</taxon>
    </lineage>
</organism>
<dbReference type="GeneID" id="90982568"/>
<dbReference type="RefSeq" id="WP_037974228.1">
    <property type="nucleotide sequence ID" value="NZ_JMKI01000004.1"/>
</dbReference>
<evidence type="ECO:0000256" key="1">
    <source>
        <dbReference type="ARBA" id="ARBA00001210"/>
    </source>
</evidence>
<comment type="caution">
    <text evidence="7">The sequence shown here is derived from an EMBL/GenBank/DDBJ whole genome shotgun (WGS) entry which is preliminary data.</text>
</comment>
<dbReference type="PATRIC" id="fig|2754.20.peg.1580"/>
<keyword evidence="4" id="KW-0547">Nucleotide-binding</keyword>
<evidence type="ECO:0000256" key="6">
    <source>
        <dbReference type="SAM" id="Phobius"/>
    </source>
</evidence>
<keyword evidence="3" id="KW-0808">Transferase</keyword>
<dbReference type="STRING" id="2754.EH55_08785"/>
<keyword evidence="6" id="KW-1133">Transmembrane helix</keyword>
<evidence type="ECO:0000256" key="2">
    <source>
        <dbReference type="ARBA" id="ARBA00012074"/>
    </source>
</evidence>
<sequence>MKSSRSAKTLAAAAHEAAVKEVMTTPKPGLVDAEGRGCHEDMDCAMFIKSAEAIAPFWEIQAEAGLSLLPPKEALAKLREAGAEAELAMFRATGGINTHKGLIYLMSLLLYGAGFAAAAGGGAARAAEAASLVVRGSVASELASLASRPPDRPLSNGEKLFLAHGVTGIRGEAEGAFPSVTRHGLPVLRKSVASGASENDAGLAALLEIMAVCCDSNVIHRSGFDYWKNIYPPLVAEARRKFDPLRPDYRPLRELEKKFLPLRVSPGGAADLLSCTYFLYLFEKI</sequence>
<dbReference type="Pfam" id="PF01874">
    <property type="entry name" value="CitG"/>
    <property type="match status" value="1"/>
</dbReference>
<name>A0A073IV89_9BACT</name>
<dbReference type="eggNOG" id="COG1767">
    <property type="taxonomic scope" value="Bacteria"/>
</dbReference>
<dbReference type="GO" id="GO:0046917">
    <property type="term" value="F:triphosphoribosyl-dephospho-CoA synthase activity"/>
    <property type="evidence" value="ECO:0007669"/>
    <property type="project" value="UniProtKB-EC"/>
</dbReference>
<keyword evidence="6" id="KW-0812">Transmembrane</keyword>
<dbReference type="PANTHER" id="PTHR30201">
    <property type="entry name" value="TRIPHOSPHORIBOSYL-DEPHOSPHO-COA SYNTHASE"/>
    <property type="match status" value="1"/>
</dbReference>
<dbReference type="Gene3D" id="1.10.4200.10">
    <property type="entry name" value="Triphosphoribosyl-dephospho-CoA protein"/>
    <property type="match status" value="1"/>
</dbReference>